<reference evidence="6" key="1">
    <citation type="submission" date="2021-02" db="EMBL/GenBank/DDBJ databases">
        <authorList>
            <person name="Nieuwenhuis M."/>
            <person name="Van De Peppel L.J.J."/>
        </authorList>
    </citation>
    <scope>NUCLEOTIDE SEQUENCE</scope>
    <source>
        <strain evidence="6">D49</strain>
    </source>
</reference>
<evidence type="ECO:0000313" key="6">
    <source>
        <dbReference type="EMBL" id="KAG5653940.1"/>
    </source>
</evidence>
<organism evidence="6 7">
    <name type="scientific">Sphagnurus paluster</name>
    <dbReference type="NCBI Taxonomy" id="117069"/>
    <lineage>
        <taxon>Eukaryota</taxon>
        <taxon>Fungi</taxon>
        <taxon>Dikarya</taxon>
        <taxon>Basidiomycota</taxon>
        <taxon>Agaricomycotina</taxon>
        <taxon>Agaricomycetes</taxon>
        <taxon>Agaricomycetidae</taxon>
        <taxon>Agaricales</taxon>
        <taxon>Tricholomatineae</taxon>
        <taxon>Lyophyllaceae</taxon>
        <taxon>Sphagnurus</taxon>
    </lineage>
</organism>
<dbReference type="SUPFAM" id="SSF51905">
    <property type="entry name" value="FAD/NAD(P)-binding domain"/>
    <property type="match status" value="1"/>
</dbReference>
<evidence type="ECO:0000313" key="7">
    <source>
        <dbReference type="Proteomes" id="UP000717328"/>
    </source>
</evidence>
<reference evidence="6" key="2">
    <citation type="submission" date="2021-10" db="EMBL/GenBank/DDBJ databases">
        <title>Phylogenomics reveals ancestral predisposition of the termite-cultivated fungus Termitomyces towards a domesticated lifestyle.</title>
        <authorList>
            <person name="Auxier B."/>
            <person name="Grum-Grzhimaylo A."/>
            <person name="Cardenas M.E."/>
            <person name="Lodge J.D."/>
            <person name="Laessoe T."/>
            <person name="Pedersen O."/>
            <person name="Smith M.E."/>
            <person name="Kuyper T.W."/>
            <person name="Franco-Molano E.A."/>
            <person name="Baroni T.J."/>
            <person name="Aanen D.K."/>
        </authorList>
    </citation>
    <scope>NUCLEOTIDE SEQUENCE</scope>
    <source>
        <strain evidence="6">D49</strain>
    </source>
</reference>
<name>A0A9P7KMM7_9AGAR</name>
<dbReference type="Gene3D" id="3.50.50.60">
    <property type="entry name" value="FAD/NAD(P)-binding domain"/>
    <property type="match status" value="1"/>
</dbReference>
<dbReference type="InterPro" id="IPR036188">
    <property type="entry name" value="FAD/NAD-bd_sf"/>
</dbReference>
<evidence type="ECO:0000256" key="3">
    <source>
        <dbReference type="ARBA" id="ARBA00023002"/>
    </source>
</evidence>
<dbReference type="PRINTS" id="PR00420">
    <property type="entry name" value="RNGMNOXGNASE"/>
</dbReference>
<dbReference type="GO" id="GO:0004497">
    <property type="term" value="F:monooxygenase activity"/>
    <property type="evidence" value="ECO:0007669"/>
    <property type="project" value="UniProtKB-KW"/>
</dbReference>
<evidence type="ECO:0000256" key="4">
    <source>
        <dbReference type="ARBA" id="ARBA00023033"/>
    </source>
</evidence>
<gene>
    <name evidence="6" type="ORF">H0H81_009297</name>
</gene>
<feature type="domain" description="FAD-binding" evidence="5">
    <location>
        <begin position="5"/>
        <end position="359"/>
    </location>
</feature>
<dbReference type="InterPro" id="IPR002938">
    <property type="entry name" value="FAD-bd"/>
</dbReference>
<proteinExistence type="predicted"/>
<accession>A0A9P7KMM7</accession>
<evidence type="ECO:0000256" key="2">
    <source>
        <dbReference type="ARBA" id="ARBA00022827"/>
    </source>
</evidence>
<dbReference type="EMBL" id="JABCKI010000027">
    <property type="protein sequence ID" value="KAG5653940.1"/>
    <property type="molecule type" value="Genomic_DNA"/>
</dbReference>
<dbReference type="Pfam" id="PF01494">
    <property type="entry name" value="FAD_binding_3"/>
    <property type="match status" value="1"/>
</dbReference>
<keyword evidence="3" id="KW-0560">Oxidoreductase</keyword>
<evidence type="ECO:0000259" key="5">
    <source>
        <dbReference type="Pfam" id="PF01494"/>
    </source>
</evidence>
<dbReference type="PANTHER" id="PTHR46972:SF1">
    <property type="entry name" value="FAD DEPENDENT OXIDOREDUCTASE DOMAIN-CONTAINING PROTEIN"/>
    <property type="match status" value="1"/>
</dbReference>
<keyword evidence="1" id="KW-0285">Flavoprotein</keyword>
<dbReference type="OrthoDB" id="655030at2759"/>
<evidence type="ECO:0000256" key="1">
    <source>
        <dbReference type="ARBA" id="ARBA00022630"/>
    </source>
</evidence>
<comment type="caution">
    <text evidence="6">The sequence shown here is derived from an EMBL/GenBank/DDBJ whole genome shotgun (WGS) entry which is preliminary data.</text>
</comment>
<keyword evidence="4" id="KW-0503">Monooxygenase</keyword>
<keyword evidence="7" id="KW-1185">Reference proteome</keyword>
<sequence>MPLNIAIIGAGPVGLTLARILLKSPSDINVTIFERDASASSRNTRGGSLDLEATTGLAAIDATGLRAGFDRVARYDPETSGMIYTTRQGKIVFEKPVNANEPNKRPEIDRIDLRTLLLNGLPASTIRWGARLTSIAPDGTLCFADGDIDASQFDLVIGAEGAWSKVRAHIAPRTPGPVFAGVGILEMSVSAEDAERVGITRTIKGGMHFSIGDRQVLAGQLLTTGAYMLYAMIPMRSAEDFKAVRDACGDQERLRDHFKADYEAKGWAPEFLAWFDVVQLDSMRAWPLYEYEFPNGHVWEHKKGWTLVGDAAHVMTPLAGEGVNAGMRDALELAKRLSTLGDGDGEALNAAVKEYEEEMFARLRPIMLETLTNKASYFAEGTPESIVAELKVALAKY</sequence>
<dbReference type="AlphaFoldDB" id="A0A9P7KMM7"/>
<dbReference type="PANTHER" id="PTHR46972">
    <property type="entry name" value="MONOOXYGENASE ASQM-RELATED"/>
    <property type="match status" value="1"/>
</dbReference>
<dbReference type="GO" id="GO:0071949">
    <property type="term" value="F:FAD binding"/>
    <property type="evidence" value="ECO:0007669"/>
    <property type="project" value="InterPro"/>
</dbReference>
<protein>
    <recommendedName>
        <fullName evidence="5">FAD-binding domain-containing protein</fullName>
    </recommendedName>
</protein>
<keyword evidence="2" id="KW-0274">FAD</keyword>
<dbReference type="Proteomes" id="UP000717328">
    <property type="component" value="Unassembled WGS sequence"/>
</dbReference>